<sequence length="479" mass="53174">MDSPDISPERVVKITYKSRAKKKRELEDDHDAQSVASVATNELEKEKPISISKRSPVRQQKASEMRPPDSPSSKKLEFKVPEVSYQRQRCDSKIPDSVANEKKTSHIRSKSSLKSLKQLKVLSSSPSSSIHKPVFRSHKPNSSVSLKNPTPSNSEFDDDASVAESILSTTKVRRTEAERIEYFKNQPEASDVEPYHVICLRCKKTVNLRKRQTYSVKPWEIHRARCDAKVPSGLFDETSTHTAKENDNKSQTGTTTTTTRTKTTEAERKTILECEAADVKPDEALCKRCKKWIRLGNGNSKYSLGNWSSHQARCGGVVPSSRVATAERKLRIVNDPRAKAFGPRHVECVTCGKSIVLEGEADYTLASWEKHKTECPNSDTSAKQVAPETCSAPNGVPMPPPSVESSSTVVSPEGAESSGPQKSGVKRCLEEETEDATEPPSIRPRTEVYAPSEKEAPSALGWFLLPFRSFIRGFKESLS</sequence>
<feature type="compositionally biased region" description="Low complexity" evidence="1">
    <location>
        <begin position="112"/>
        <end position="129"/>
    </location>
</feature>
<organism evidence="2 3">
    <name type="scientific">Marasmius oreades</name>
    <name type="common">fairy-ring Marasmius</name>
    <dbReference type="NCBI Taxonomy" id="181124"/>
    <lineage>
        <taxon>Eukaryota</taxon>
        <taxon>Fungi</taxon>
        <taxon>Dikarya</taxon>
        <taxon>Basidiomycota</taxon>
        <taxon>Agaricomycotina</taxon>
        <taxon>Agaricomycetes</taxon>
        <taxon>Agaricomycetidae</taxon>
        <taxon>Agaricales</taxon>
        <taxon>Marasmiineae</taxon>
        <taxon>Marasmiaceae</taxon>
        <taxon>Marasmius</taxon>
    </lineage>
</organism>
<gene>
    <name evidence="2" type="ORF">E1B28_007306</name>
</gene>
<feature type="compositionally biased region" description="Polar residues" evidence="1">
    <location>
        <begin position="140"/>
        <end position="154"/>
    </location>
</feature>
<dbReference type="RefSeq" id="XP_043010114.1">
    <property type="nucleotide sequence ID" value="XM_043152029.1"/>
</dbReference>
<feature type="compositionally biased region" description="Basic and acidic residues" evidence="1">
    <location>
        <begin position="61"/>
        <end position="80"/>
    </location>
</feature>
<dbReference type="AlphaFoldDB" id="A0A9P7S1F9"/>
<feature type="compositionally biased region" description="Basic and acidic residues" evidence="1">
    <location>
        <begin position="238"/>
        <end position="248"/>
    </location>
</feature>
<feature type="region of interest" description="Disordered" evidence="1">
    <location>
        <begin position="20"/>
        <end position="159"/>
    </location>
</feature>
<dbReference type="EMBL" id="CM032184">
    <property type="protein sequence ID" value="KAG7093644.1"/>
    <property type="molecule type" value="Genomic_DNA"/>
</dbReference>
<accession>A0A9P7S1F9</accession>
<feature type="region of interest" description="Disordered" evidence="1">
    <location>
        <begin position="373"/>
        <end position="453"/>
    </location>
</feature>
<dbReference type="Proteomes" id="UP001049176">
    <property type="component" value="Chromosome 4"/>
</dbReference>
<feature type="region of interest" description="Disordered" evidence="1">
    <location>
        <begin position="233"/>
        <end position="265"/>
    </location>
</feature>
<evidence type="ECO:0000256" key="1">
    <source>
        <dbReference type="SAM" id="MobiDB-lite"/>
    </source>
</evidence>
<name>A0A9P7S1F9_9AGAR</name>
<proteinExistence type="predicted"/>
<feature type="compositionally biased region" description="Basic and acidic residues" evidence="1">
    <location>
        <begin position="88"/>
        <end position="104"/>
    </location>
</feature>
<feature type="compositionally biased region" description="Low complexity" evidence="1">
    <location>
        <begin position="252"/>
        <end position="261"/>
    </location>
</feature>
<dbReference type="OrthoDB" id="3262173at2759"/>
<evidence type="ECO:0000313" key="2">
    <source>
        <dbReference type="EMBL" id="KAG7093644.1"/>
    </source>
</evidence>
<comment type="caution">
    <text evidence="2">The sequence shown here is derived from an EMBL/GenBank/DDBJ whole genome shotgun (WGS) entry which is preliminary data.</text>
</comment>
<evidence type="ECO:0000313" key="3">
    <source>
        <dbReference type="Proteomes" id="UP001049176"/>
    </source>
</evidence>
<feature type="compositionally biased region" description="Low complexity" evidence="1">
    <location>
        <begin position="403"/>
        <end position="412"/>
    </location>
</feature>
<reference evidence="2" key="1">
    <citation type="journal article" date="2021" name="Genome Biol. Evol.">
        <title>The assembled and annotated genome of the fairy-ring fungus Marasmius oreades.</title>
        <authorList>
            <person name="Hiltunen M."/>
            <person name="Ament-Velasquez S.L."/>
            <person name="Johannesson H."/>
        </authorList>
    </citation>
    <scope>NUCLEOTIDE SEQUENCE</scope>
    <source>
        <strain evidence="2">03SP1</strain>
    </source>
</reference>
<keyword evidence="3" id="KW-1185">Reference proteome</keyword>
<protein>
    <submittedName>
        <fullName evidence="2">Uncharacterized protein</fullName>
    </submittedName>
</protein>
<dbReference type="GeneID" id="66076382"/>